<gene>
    <name evidence="2" type="ORF">PCOR1329_LOCUS70050</name>
</gene>
<reference evidence="2" key="1">
    <citation type="submission" date="2023-10" db="EMBL/GenBank/DDBJ databases">
        <authorList>
            <person name="Chen Y."/>
            <person name="Shah S."/>
            <person name="Dougan E. K."/>
            <person name="Thang M."/>
            <person name="Chan C."/>
        </authorList>
    </citation>
    <scope>NUCLEOTIDE SEQUENCE [LARGE SCALE GENOMIC DNA]</scope>
</reference>
<feature type="region of interest" description="Disordered" evidence="1">
    <location>
        <begin position="214"/>
        <end position="241"/>
    </location>
</feature>
<proteinExistence type="predicted"/>
<evidence type="ECO:0000313" key="2">
    <source>
        <dbReference type="EMBL" id="CAK0889546.1"/>
    </source>
</evidence>
<feature type="compositionally biased region" description="Low complexity" evidence="1">
    <location>
        <begin position="223"/>
        <end position="241"/>
    </location>
</feature>
<dbReference type="EMBL" id="CAUYUJ010019231">
    <property type="protein sequence ID" value="CAK0889546.1"/>
    <property type="molecule type" value="Genomic_DNA"/>
</dbReference>
<sequence length="241" mass="25624">MTAQEAPKSAQDGLRSRFGSSHSGSTAQGLTCARRVLADWPSPCQHMPVLMATFPGGDVVFAEPIKDKMARPGSQATESLVPTRCPSTELLTFDRIDDGHDATAPQKGGDEPALLEPVVYPGRGWSAMAAAQNEAPLRRLRSEAYWELKAASRQRTRCAPWEMGIRQRSALFEEDLRGTAAAAMPAPEDAEGGGEGAAEGATCWAGAISRELRRRVRGPAPRPRASAAAPPTARGRSCSCA</sequence>
<dbReference type="Proteomes" id="UP001189429">
    <property type="component" value="Unassembled WGS sequence"/>
</dbReference>
<comment type="caution">
    <text evidence="2">The sequence shown here is derived from an EMBL/GenBank/DDBJ whole genome shotgun (WGS) entry which is preliminary data.</text>
</comment>
<name>A0ABN9WVE8_9DINO</name>
<keyword evidence="3" id="KW-1185">Reference proteome</keyword>
<accession>A0ABN9WVE8</accession>
<evidence type="ECO:0000256" key="1">
    <source>
        <dbReference type="SAM" id="MobiDB-lite"/>
    </source>
</evidence>
<evidence type="ECO:0000313" key="3">
    <source>
        <dbReference type="Proteomes" id="UP001189429"/>
    </source>
</evidence>
<organism evidence="2 3">
    <name type="scientific">Prorocentrum cordatum</name>
    <dbReference type="NCBI Taxonomy" id="2364126"/>
    <lineage>
        <taxon>Eukaryota</taxon>
        <taxon>Sar</taxon>
        <taxon>Alveolata</taxon>
        <taxon>Dinophyceae</taxon>
        <taxon>Prorocentrales</taxon>
        <taxon>Prorocentraceae</taxon>
        <taxon>Prorocentrum</taxon>
    </lineage>
</organism>
<protein>
    <submittedName>
        <fullName evidence="2">Uncharacterized protein</fullName>
    </submittedName>
</protein>
<feature type="region of interest" description="Disordered" evidence="1">
    <location>
        <begin position="1"/>
        <end position="26"/>
    </location>
</feature>